<dbReference type="InterPro" id="IPR058240">
    <property type="entry name" value="rSAM_sf"/>
</dbReference>
<comment type="cofactor">
    <cofactor evidence="1">
        <name>[4Fe-4S] cluster</name>
        <dbReference type="ChEBI" id="CHEBI:49883"/>
    </cofactor>
</comment>
<name>A0A5N7IS56_9CLOT</name>
<dbReference type="AlphaFoldDB" id="A0A5N7IS56"/>
<evidence type="ECO:0000256" key="2">
    <source>
        <dbReference type="ARBA" id="ARBA00022691"/>
    </source>
</evidence>
<keyword evidence="3" id="KW-0479">Metal-binding</keyword>
<reference evidence="7 8" key="1">
    <citation type="journal article" date="2019" name="Lett. Appl. Microbiol.">
        <title>A case of 'blown pack' spoilage of vacuum-packaged pork likely associated with Clostridium estertheticum in Canada.</title>
        <authorList>
            <person name="Zhang P."/>
            <person name="Ward P."/>
            <person name="McMullen L.M."/>
            <person name="Yang X."/>
        </authorList>
    </citation>
    <scope>NUCLEOTIDE SEQUENCE [LARGE SCALE GENOMIC DNA]</scope>
    <source>
        <strain evidence="7 8">MA19</strain>
    </source>
</reference>
<dbReference type="CDD" id="cd01335">
    <property type="entry name" value="Radical_SAM"/>
    <property type="match status" value="1"/>
</dbReference>
<keyword evidence="4" id="KW-0408">Iron</keyword>
<dbReference type="Proteomes" id="UP000342249">
    <property type="component" value="Unassembled WGS sequence"/>
</dbReference>
<dbReference type="SFLD" id="SFLDG01082">
    <property type="entry name" value="B12-binding_domain_containing"/>
    <property type="match status" value="1"/>
</dbReference>
<evidence type="ECO:0000256" key="4">
    <source>
        <dbReference type="ARBA" id="ARBA00023004"/>
    </source>
</evidence>
<dbReference type="PANTHER" id="PTHR43409">
    <property type="entry name" value="ANAEROBIC MAGNESIUM-PROTOPORPHYRIN IX MONOMETHYL ESTER CYCLASE-RELATED"/>
    <property type="match status" value="1"/>
</dbReference>
<evidence type="ECO:0000256" key="3">
    <source>
        <dbReference type="ARBA" id="ARBA00022723"/>
    </source>
</evidence>
<dbReference type="Pfam" id="PF04055">
    <property type="entry name" value="Radical_SAM"/>
    <property type="match status" value="1"/>
</dbReference>
<evidence type="ECO:0000256" key="5">
    <source>
        <dbReference type="ARBA" id="ARBA00023014"/>
    </source>
</evidence>
<evidence type="ECO:0000259" key="6">
    <source>
        <dbReference type="PROSITE" id="PS51918"/>
    </source>
</evidence>
<feature type="domain" description="Radical SAM core" evidence="6">
    <location>
        <begin position="9"/>
        <end position="247"/>
    </location>
</feature>
<dbReference type="RefSeq" id="WP_162523246.1">
    <property type="nucleotide sequence ID" value="NZ_SPSE01000042.1"/>
</dbReference>
<dbReference type="SMART" id="SM00729">
    <property type="entry name" value="Elp3"/>
    <property type="match status" value="1"/>
</dbReference>
<dbReference type="PROSITE" id="PS51918">
    <property type="entry name" value="RADICAL_SAM"/>
    <property type="match status" value="1"/>
</dbReference>
<dbReference type="SUPFAM" id="SSF102114">
    <property type="entry name" value="Radical SAM enzymes"/>
    <property type="match status" value="1"/>
</dbReference>
<dbReference type="InterPro" id="IPR007197">
    <property type="entry name" value="rSAM"/>
</dbReference>
<evidence type="ECO:0000313" key="7">
    <source>
        <dbReference type="EMBL" id="MPQ63759.1"/>
    </source>
</evidence>
<keyword evidence="5" id="KW-0411">Iron-sulfur</keyword>
<dbReference type="InterPro" id="IPR006638">
    <property type="entry name" value="Elp3/MiaA/NifB-like_rSAM"/>
</dbReference>
<dbReference type="GO" id="GO:0046872">
    <property type="term" value="F:metal ion binding"/>
    <property type="evidence" value="ECO:0007669"/>
    <property type="project" value="UniProtKB-KW"/>
</dbReference>
<sequence length="289" mass="32155">MEYEGIVYRPPSEAYSLIVQVTIGCSHNGCTFCGMYKDKKFRVRELKDIISDLEQAKLDYGVVKRIFLADGDALVLKTSELKIILLKIKELFPGCERVGVYATPKDILAKSVEDLSLFKALGIGILYLGVESGSNEILKSINKGVTAQNLIRAGRKVKESGIKLSTTLISGIGGREKISENAIESAKLISAINPDYVGFLTLMLESGTPIYKDIQNDIFHVLTPEEVVQELREFLENVEVTNCIFRSNHASNYVSLSGTLPVDKDKLLSDIDITLKGKHGYKQEEYRRL</sequence>
<accession>A0A5N7IS56</accession>
<proteinExistence type="predicted"/>
<dbReference type="GO" id="GO:0003824">
    <property type="term" value="F:catalytic activity"/>
    <property type="evidence" value="ECO:0007669"/>
    <property type="project" value="InterPro"/>
</dbReference>
<dbReference type="SFLD" id="SFLDG01095">
    <property type="entry name" value="Uncharacterised_Radical_SAM_Su"/>
    <property type="match status" value="1"/>
</dbReference>
<dbReference type="SFLD" id="SFLDS00029">
    <property type="entry name" value="Radical_SAM"/>
    <property type="match status" value="1"/>
</dbReference>
<dbReference type="PANTHER" id="PTHR43409:SF4">
    <property type="entry name" value="RADICAL SAM SUPERFAMILY PROTEIN"/>
    <property type="match status" value="1"/>
</dbReference>
<evidence type="ECO:0000256" key="1">
    <source>
        <dbReference type="ARBA" id="ARBA00001966"/>
    </source>
</evidence>
<protein>
    <submittedName>
        <fullName evidence="7">Radical SAM protein</fullName>
    </submittedName>
</protein>
<evidence type="ECO:0000313" key="8">
    <source>
        <dbReference type="Proteomes" id="UP000342249"/>
    </source>
</evidence>
<comment type="caution">
    <text evidence="7">The sequence shown here is derived from an EMBL/GenBank/DDBJ whole genome shotgun (WGS) entry which is preliminary data.</text>
</comment>
<dbReference type="InterPro" id="IPR051198">
    <property type="entry name" value="BchE-like"/>
</dbReference>
<keyword evidence="2" id="KW-0949">S-adenosyl-L-methionine</keyword>
<dbReference type="Gene3D" id="3.80.30.20">
    <property type="entry name" value="tm_1862 like domain"/>
    <property type="match status" value="1"/>
</dbReference>
<dbReference type="EMBL" id="SPSF01000041">
    <property type="protein sequence ID" value="MPQ63759.1"/>
    <property type="molecule type" value="Genomic_DNA"/>
</dbReference>
<dbReference type="GO" id="GO:0051536">
    <property type="term" value="F:iron-sulfur cluster binding"/>
    <property type="evidence" value="ECO:0007669"/>
    <property type="project" value="UniProtKB-KW"/>
</dbReference>
<organism evidence="7 8">
    <name type="scientific">Clostridium estertheticum</name>
    <dbReference type="NCBI Taxonomy" id="238834"/>
    <lineage>
        <taxon>Bacteria</taxon>
        <taxon>Bacillati</taxon>
        <taxon>Bacillota</taxon>
        <taxon>Clostridia</taxon>
        <taxon>Eubacteriales</taxon>
        <taxon>Clostridiaceae</taxon>
        <taxon>Clostridium</taxon>
    </lineage>
</organism>
<gene>
    <name evidence="7" type="ORF">E4V82_16810</name>
</gene>
<dbReference type="InterPro" id="IPR023404">
    <property type="entry name" value="rSAM_horseshoe"/>
</dbReference>